<evidence type="ECO:0000313" key="1">
    <source>
        <dbReference type="EMBL" id="GMR53784.1"/>
    </source>
</evidence>
<gene>
    <name evidence="1" type="ORF">PMAYCL1PPCAC_23979</name>
</gene>
<comment type="caution">
    <text evidence="1">The sequence shown here is derived from an EMBL/GenBank/DDBJ whole genome shotgun (WGS) entry which is preliminary data.</text>
</comment>
<dbReference type="EMBL" id="BTRK01000005">
    <property type="protein sequence ID" value="GMR53784.1"/>
    <property type="molecule type" value="Genomic_DNA"/>
</dbReference>
<accession>A0AAN5D1A2</accession>
<dbReference type="Proteomes" id="UP001328107">
    <property type="component" value="Unassembled WGS sequence"/>
</dbReference>
<protein>
    <submittedName>
        <fullName evidence="1">Uncharacterized protein</fullName>
    </submittedName>
</protein>
<keyword evidence="2" id="KW-1185">Reference proteome</keyword>
<sequence length="177" mass="19572">RKKKKRRRMKREKGLRERHFFLYEACALLNAKSPLVEEDECEEDDEDMMIAMVMRLMGRTPRSNEMTVAVKKSIDWVMKGSAGTLDFLLEGEDDSLRERFIKKLEEDRDLGGRKTGFKNPDIVLKRLRVSGGGGGGATPVVATGAVTVASAAAVVATGAAASTDYSDNEERGLEETE</sequence>
<feature type="non-terminal residue" evidence="1">
    <location>
        <position position="1"/>
    </location>
</feature>
<dbReference type="AlphaFoldDB" id="A0AAN5D1A2"/>
<organism evidence="1 2">
    <name type="scientific">Pristionchus mayeri</name>
    <dbReference type="NCBI Taxonomy" id="1317129"/>
    <lineage>
        <taxon>Eukaryota</taxon>
        <taxon>Metazoa</taxon>
        <taxon>Ecdysozoa</taxon>
        <taxon>Nematoda</taxon>
        <taxon>Chromadorea</taxon>
        <taxon>Rhabditida</taxon>
        <taxon>Rhabditina</taxon>
        <taxon>Diplogasteromorpha</taxon>
        <taxon>Diplogasteroidea</taxon>
        <taxon>Neodiplogasteridae</taxon>
        <taxon>Pristionchus</taxon>
    </lineage>
</organism>
<proteinExistence type="predicted"/>
<evidence type="ECO:0000313" key="2">
    <source>
        <dbReference type="Proteomes" id="UP001328107"/>
    </source>
</evidence>
<feature type="non-terminal residue" evidence="1">
    <location>
        <position position="177"/>
    </location>
</feature>
<name>A0AAN5D1A2_9BILA</name>
<reference evidence="2" key="1">
    <citation type="submission" date="2022-10" db="EMBL/GenBank/DDBJ databases">
        <title>Genome assembly of Pristionchus species.</title>
        <authorList>
            <person name="Yoshida K."/>
            <person name="Sommer R.J."/>
        </authorList>
    </citation>
    <scope>NUCLEOTIDE SEQUENCE [LARGE SCALE GENOMIC DNA]</scope>
    <source>
        <strain evidence="2">RS5460</strain>
    </source>
</reference>